<evidence type="ECO:0000313" key="1">
    <source>
        <dbReference type="EMBL" id="CAF1059156.1"/>
    </source>
</evidence>
<gene>
    <name evidence="1" type="ORF">OXX778_LOCUS19198</name>
</gene>
<dbReference type="Proteomes" id="UP000663879">
    <property type="component" value="Unassembled WGS sequence"/>
</dbReference>
<keyword evidence="2" id="KW-1185">Reference proteome</keyword>
<reference evidence="1" key="1">
    <citation type="submission" date="2021-02" db="EMBL/GenBank/DDBJ databases">
        <authorList>
            <person name="Nowell W R."/>
        </authorList>
    </citation>
    <scope>NUCLEOTIDE SEQUENCE</scope>
    <source>
        <strain evidence="1">Ploen Becks lab</strain>
    </source>
</reference>
<sequence length="183" mass="21370">MKDKDNLTEYNVLSKYIPNEKFFSANRLLNCETAQQYLTAYDDLMKSIDLRDNQYLQDNWLCEKYKNMWIKLKRIENKAVYKIEYNGANATLISSKNSSTVYAYLNNPLCDGFDFGSTLLPCRHVIYVRKTSNVQIITEKMINQRLENRLHEINVFQTPIETTEPVSHISINSLISKSSGLRH</sequence>
<organism evidence="1 2">
    <name type="scientific">Brachionus calyciflorus</name>
    <dbReference type="NCBI Taxonomy" id="104777"/>
    <lineage>
        <taxon>Eukaryota</taxon>
        <taxon>Metazoa</taxon>
        <taxon>Spiralia</taxon>
        <taxon>Gnathifera</taxon>
        <taxon>Rotifera</taxon>
        <taxon>Eurotatoria</taxon>
        <taxon>Monogononta</taxon>
        <taxon>Pseudotrocha</taxon>
        <taxon>Ploima</taxon>
        <taxon>Brachionidae</taxon>
        <taxon>Brachionus</taxon>
    </lineage>
</organism>
<evidence type="ECO:0000313" key="2">
    <source>
        <dbReference type="Proteomes" id="UP000663879"/>
    </source>
</evidence>
<dbReference type="AlphaFoldDB" id="A0A814L258"/>
<name>A0A814L258_9BILA</name>
<dbReference type="OrthoDB" id="124789at2759"/>
<comment type="caution">
    <text evidence="1">The sequence shown here is derived from an EMBL/GenBank/DDBJ whole genome shotgun (WGS) entry which is preliminary data.</text>
</comment>
<proteinExistence type="predicted"/>
<dbReference type="EMBL" id="CAJNOC010005687">
    <property type="protein sequence ID" value="CAF1059156.1"/>
    <property type="molecule type" value="Genomic_DNA"/>
</dbReference>
<accession>A0A814L258</accession>
<protein>
    <submittedName>
        <fullName evidence="1">Uncharacterized protein</fullName>
    </submittedName>
</protein>